<comment type="subcellular location">
    <subcellularLocation>
        <location evidence="2">Cytoplasm</location>
    </subcellularLocation>
</comment>
<comment type="catalytic activity">
    <reaction evidence="14 15">
        <text>beta-D-fructose 6-phosphate + ATP = beta-D-fructose 1,6-bisphosphate + ADP + H(+)</text>
        <dbReference type="Rhea" id="RHEA:16109"/>
        <dbReference type="ChEBI" id="CHEBI:15378"/>
        <dbReference type="ChEBI" id="CHEBI:30616"/>
        <dbReference type="ChEBI" id="CHEBI:32966"/>
        <dbReference type="ChEBI" id="CHEBI:57634"/>
        <dbReference type="ChEBI" id="CHEBI:456216"/>
        <dbReference type="EC" id="2.7.1.11"/>
    </reaction>
</comment>
<keyword evidence="7 15" id="KW-0808">Transferase</keyword>
<dbReference type="PIRSF" id="PIRSF000533">
    <property type="entry name" value="ATP_PFK_euk"/>
    <property type="match status" value="1"/>
</dbReference>
<dbReference type="PRINTS" id="PR00476">
    <property type="entry name" value="PHFRCTKINASE"/>
</dbReference>
<evidence type="ECO:0000256" key="11">
    <source>
        <dbReference type="ARBA" id="ARBA00022840"/>
    </source>
</evidence>
<feature type="domain" description="Phosphofructokinase" evidence="16">
    <location>
        <begin position="597"/>
        <end position="888"/>
    </location>
</feature>
<evidence type="ECO:0000256" key="12">
    <source>
        <dbReference type="ARBA" id="ARBA00022842"/>
    </source>
</evidence>
<evidence type="ECO:0000256" key="2">
    <source>
        <dbReference type="ARBA" id="ARBA00004496"/>
    </source>
</evidence>
<evidence type="ECO:0000256" key="1">
    <source>
        <dbReference type="ARBA" id="ARBA00001946"/>
    </source>
</evidence>
<dbReference type="SUPFAM" id="SSF53784">
    <property type="entry name" value="Phosphofructokinase"/>
    <property type="match status" value="2"/>
</dbReference>
<dbReference type="Pfam" id="PF00365">
    <property type="entry name" value="PFK"/>
    <property type="match status" value="2"/>
</dbReference>
<keyword evidence="12" id="KW-0460">Magnesium</keyword>
<dbReference type="Proteomes" id="UP001623330">
    <property type="component" value="Unassembled WGS sequence"/>
</dbReference>
<feature type="domain" description="Phosphofructokinase" evidence="16">
    <location>
        <begin position="208"/>
        <end position="516"/>
    </location>
</feature>
<evidence type="ECO:0000256" key="4">
    <source>
        <dbReference type="ARBA" id="ARBA00012055"/>
    </source>
</evidence>
<dbReference type="InterPro" id="IPR000023">
    <property type="entry name" value="Phosphofructokinase_dom"/>
</dbReference>
<accession>A0ABR4NQP0</accession>
<keyword evidence="10 15" id="KW-0418">Kinase</keyword>
<keyword evidence="13 15" id="KW-0324">Glycolysis</keyword>
<protein>
    <recommendedName>
        <fullName evidence="4 15">6-phosphofructokinase</fullName>
        <ecNumber evidence="4 15">2.7.1.11</ecNumber>
    </recommendedName>
    <alternativeName>
        <fullName evidence="15">Phosphohexokinase</fullName>
    </alternativeName>
</protein>
<dbReference type="InterPro" id="IPR009161">
    <property type="entry name" value="6-Pfructokinase_euk"/>
</dbReference>
<evidence type="ECO:0000256" key="5">
    <source>
        <dbReference type="ARBA" id="ARBA00022490"/>
    </source>
</evidence>
<evidence type="ECO:0000259" key="16">
    <source>
        <dbReference type="Pfam" id="PF00365"/>
    </source>
</evidence>
<dbReference type="InterPro" id="IPR035966">
    <property type="entry name" value="PKF_sf"/>
</dbReference>
<dbReference type="Gene3D" id="3.40.50.450">
    <property type="match status" value="2"/>
</dbReference>
<dbReference type="InterPro" id="IPR022953">
    <property type="entry name" value="ATP_PFK"/>
</dbReference>
<evidence type="ECO:0000256" key="15">
    <source>
        <dbReference type="PIRNR" id="PIRNR000533"/>
    </source>
</evidence>
<evidence type="ECO:0000256" key="14">
    <source>
        <dbReference type="ARBA" id="ARBA00048070"/>
    </source>
</evidence>
<dbReference type="Gene3D" id="3.10.180.10">
    <property type="entry name" value="2,3-Dihydroxybiphenyl 1,2-Dioxygenase, domain 1"/>
    <property type="match status" value="1"/>
</dbReference>
<evidence type="ECO:0000256" key="9">
    <source>
        <dbReference type="ARBA" id="ARBA00022741"/>
    </source>
</evidence>
<dbReference type="PANTHER" id="PTHR13697">
    <property type="entry name" value="PHOSPHOFRUCTOKINASE"/>
    <property type="match status" value="1"/>
</dbReference>
<keyword evidence="6" id="KW-0021">Allosteric enzyme</keyword>
<comment type="pathway">
    <text evidence="3 15">Carbohydrate degradation; glycolysis; D-glyceraldehyde 3-phosphate and glycerone phosphate from D-glucose: step 3/4.</text>
</comment>
<keyword evidence="8" id="KW-0479">Metal-binding</keyword>
<sequence length="969" mass="106891">MDTSIERIRSHNNSLVNGVSYVELTAYSQESYGNAVQFYRVFLNLNELDTDQRKETVMCNDLAYIRIKYKEDQEVERQVNERLSKLIEITTKNDWRAVSSSSLVYFVDDIGEVKETLKRISLPHQAYPTELTPAQIYTLDPLGNVIGFTGNKLAIATEMPLVIPTIEDEDDSEFSSKEGSFTDLTTLMRTTSAYPSLPTRIANRSDRRIAVLTSGSDAPGMNSVIRAVVRSTIFKGCRSFVIREGFEGLVQGGACIQEYTWEDVGGWNSQSGTNIGTSRSKLFLTRAGRLIAAENLIKNSIDSIVVCGGDGSLAGGHIFKQEWHSLVAELLNTGVISISEYHRFKHLTICGISASIDNDIPITDSSIGAYSALDRVCKAVDYIQVTADSTARAYVIEIMGRHCGWLTVMAGIATAADYVIIPELPRENGCWEEHLCKIVKRNRKNGRRNTIVLLCEGALTSDLIPITSQDVSRVLTDRLKLDTRTTVLGHVQRGGAPVAYDRLSGTLQGVEAVETILGSTPDTPPTLIAVKENKIFRTDLRNAVKATLEINDAFQRKSFDRILTSRQAGFQEYFKNFLAINSADQDKKMTKSDNIKNIAIINIGAPAGGMNSAVYSMANYCMWKGHRPIAIYNGWSGLARHESIRTLKWSDIIGWQSRGGSEIGTNRETPDEADIGMIAYYFQKYNIDGLIIVGGFEGFVSLRQLENARELFPAFRIPMVLIPATLSNNVPGTEYSLGNDTALNSLTEFCDNIGISSSATQGRAYVVEVQGGNSGHLATFASIAIGARATYVPEDGISLDQLDNDIETISSSFEYVGSADRSGKVILVSKNASKSITIENLADIFTVESGGTFEAHPVIPGHLQQGGSPSAIDRTRATRLAIRAVDFIINKFEFFTNNKDVNYNATKDMIESAVVLGVKGEDIIFTSIRQLYLFETNIEKRMPKVIHWEGIRTLSDHLAGRKRVNVELE</sequence>
<evidence type="ECO:0000256" key="6">
    <source>
        <dbReference type="ARBA" id="ARBA00022533"/>
    </source>
</evidence>
<comment type="similarity">
    <text evidence="15">Belongs to the phosphofructokinase type A (PFKA) family. ATP-dependent PFK group I subfamily. Eukaryotic two domain clade "E" sub-subfamily.</text>
</comment>
<evidence type="ECO:0000256" key="7">
    <source>
        <dbReference type="ARBA" id="ARBA00022679"/>
    </source>
</evidence>
<dbReference type="NCBIfam" id="TIGR02478">
    <property type="entry name" value="6PF1K_euk"/>
    <property type="match status" value="1"/>
</dbReference>
<dbReference type="PANTHER" id="PTHR13697:SF4">
    <property type="entry name" value="ATP-DEPENDENT 6-PHOSPHOFRUCTOKINASE"/>
    <property type="match status" value="1"/>
</dbReference>
<evidence type="ECO:0000256" key="10">
    <source>
        <dbReference type="ARBA" id="ARBA00022777"/>
    </source>
</evidence>
<evidence type="ECO:0000256" key="3">
    <source>
        <dbReference type="ARBA" id="ARBA00004679"/>
    </source>
</evidence>
<evidence type="ECO:0000313" key="18">
    <source>
        <dbReference type="Proteomes" id="UP001623330"/>
    </source>
</evidence>
<dbReference type="EMBL" id="JBEVYD010000009">
    <property type="protein sequence ID" value="KAL3230564.1"/>
    <property type="molecule type" value="Genomic_DNA"/>
</dbReference>
<evidence type="ECO:0000256" key="8">
    <source>
        <dbReference type="ARBA" id="ARBA00022723"/>
    </source>
</evidence>
<keyword evidence="9 15" id="KW-0547">Nucleotide-binding</keyword>
<comment type="cofactor">
    <cofactor evidence="1">
        <name>Mg(2+)</name>
        <dbReference type="ChEBI" id="CHEBI:18420"/>
    </cofactor>
</comment>
<name>A0ABR4NQP0_9SACH</name>
<evidence type="ECO:0000256" key="13">
    <source>
        <dbReference type="ARBA" id="ARBA00023152"/>
    </source>
</evidence>
<evidence type="ECO:0000313" key="17">
    <source>
        <dbReference type="EMBL" id="KAL3230564.1"/>
    </source>
</evidence>
<proteinExistence type="inferred from homology"/>
<dbReference type="InterPro" id="IPR015912">
    <property type="entry name" value="Phosphofructokinase_CS"/>
</dbReference>
<keyword evidence="18" id="KW-1185">Reference proteome</keyword>
<organism evidence="17 18">
    <name type="scientific">Nakaseomyces bracarensis</name>
    <dbReference type="NCBI Taxonomy" id="273131"/>
    <lineage>
        <taxon>Eukaryota</taxon>
        <taxon>Fungi</taxon>
        <taxon>Dikarya</taxon>
        <taxon>Ascomycota</taxon>
        <taxon>Saccharomycotina</taxon>
        <taxon>Saccharomycetes</taxon>
        <taxon>Saccharomycetales</taxon>
        <taxon>Saccharomycetaceae</taxon>
        <taxon>Nakaseomyces</taxon>
    </lineage>
</organism>
<dbReference type="PROSITE" id="PS00433">
    <property type="entry name" value="PHOSPHOFRUCTOKINASE"/>
    <property type="match status" value="1"/>
</dbReference>
<dbReference type="InterPro" id="IPR029068">
    <property type="entry name" value="Glyas_Bleomycin-R_OHBP_Dase"/>
</dbReference>
<keyword evidence="5" id="KW-0963">Cytoplasm</keyword>
<dbReference type="Gene3D" id="3.40.50.460">
    <property type="entry name" value="Phosphofructokinase domain"/>
    <property type="match status" value="2"/>
</dbReference>
<gene>
    <name evidence="17" type="ORF">RNJ44_01013</name>
</gene>
<comment type="caution">
    <text evidence="17">The sequence shown here is derived from an EMBL/GenBank/DDBJ whole genome shotgun (WGS) entry which is preliminary data.</text>
</comment>
<keyword evidence="11 15" id="KW-0067">ATP-binding</keyword>
<dbReference type="EC" id="2.7.1.11" evidence="4 15"/>
<reference evidence="17 18" key="1">
    <citation type="submission" date="2024-05" db="EMBL/GenBank/DDBJ databases">
        <title>Long read based assembly of the Candida bracarensis genome reveals expanded adhesin content.</title>
        <authorList>
            <person name="Marcet-Houben M."/>
            <person name="Ksiezopolska E."/>
            <person name="Gabaldon T."/>
        </authorList>
    </citation>
    <scope>NUCLEOTIDE SEQUENCE [LARGE SCALE GENOMIC DNA]</scope>
    <source>
        <strain evidence="17 18">CBM6</strain>
    </source>
</reference>